<name>A0AAU9WNX1_9CNID</name>
<feature type="non-terminal residue" evidence="1">
    <location>
        <position position="108"/>
    </location>
</feature>
<dbReference type="Proteomes" id="UP001159428">
    <property type="component" value="Unassembled WGS sequence"/>
</dbReference>
<comment type="caution">
    <text evidence="1">The sequence shown here is derived from an EMBL/GenBank/DDBJ whole genome shotgun (WGS) entry which is preliminary data.</text>
</comment>
<reference evidence="1 2" key="1">
    <citation type="submission" date="2022-05" db="EMBL/GenBank/DDBJ databases">
        <authorList>
            <consortium name="Genoscope - CEA"/>
            <person name="William W."/>
        </authorList>
    </citation>
    <scope>NUCLEOTIDE SEQUENCE [LARGE SCALE GENOMIC DNA]</scope>
</reference>
<dbReference type="AlphaFoldDB" id="A0AAU9WNX1"/>
<sequence length="108" mass="12184">LNAREENGDEYEPSTISGFQRSIQDSNAYMRRTICLKNPEGYFLRNVSHWLNSTDRDTVRNKDTKEHTSLSFMPPILEMSSQLLQEIPLSSAGGDEYTRVTVSSGGPL</sequence>
<protein>
    <submittedName>
        <fullName evidence="1">Uncharacterized protein</fullName>
    </submittedName>
</protein>
<organism evidence="1 2">
    <name type="scientific">Pocillopora meandrina</name>
    <dbReference type="NCBI Taxonomy" id="46732"/>
    <lineage>
        <taxon>Eukaryota</taxon>
        <taxon>Metazoa</taxon>
        <taxon>Cnidaria</taxon>
        <taxon>Anthozoa</taxon>
        <taxon>Hexacorallia</taxon>
        <taxon>Scleractinia</taxon>
        <taxon>Astrocoeniina</taxon>
        <taxon>Pocilloporidae</taxon>
        <taxon>Pocillopora</taxon>
    </lineage>
</organism>
<dbReference type="EMBL" id="CALNXJ010000018">
    <property type="protein sequence ID" value="CAH3120793.1"/>
    <property type="molecule type" value="Genomic_DNA"/>
</dbReference>
<proteinExistence type="predicted"/>
<feature type="non-terminal residue" evidence="1">
    <location>
        <position position="1"/>
    </location>
</feature>
<evidence type="ECO:0000313" key="1">
    <source>
        <dbReference type="EMBL" id="CAH3120793.1"/>
    </source>
</evidence>
<accession>A0AAU9WNX1</accession>
<keyword evidence="2" id="KW-1185">Reference proteome</keyword>
<gene>
    <name evidence="1" type="ORF">PMEA_00008894</name>
</gene>
<evidence type="ECO:0000313" key="2">
    <source>
        <dbReference type="Proteomes" id="UP001159428"/>
    </source>
</evidence>